<dbReference type="OMA" id="HTAFDHD"/>
<dbReference type="InterPro" id="IPR001509">
    <property type="entry name" value="Epimerase_deHydtase"/>
</dbReference>
<dbReference type="OrthoDB" id="10262413at2759"/>
<dbReference type="PANTHER" id="PTHR48079">
    <property type="entry name" value="PROTEIN YEEZ"/>
    <property type="match status" value="1"/>
</dbReference>
<dbReference type="SUPFAM" id="SSF51735">
    <property type="entry name" value="NAD(P)-binding Rossmann-fold domains"/>
    <property type="match status" value="1"/>
</dbReference>
<proteinExistence type="predicted"/>
<dbReference type="InterPro" id="IPR051783">
    <property type="entry name" value="NAD(P)-dependent_oxidoreduct"/>
</dbReference>
<dbReference type="RefSeq" id="XP_013020004.1">
    <property type="nucleotide sequence ID" value="XM_013164550.1"/>
</dbReference>
<dbReference type="InterPro" id="IPR036291">
    <property type="entry name" value="NAD(P)-bd_dom_sf"/>
</dbReference>
<dbReference type="GO" id="GO:0004029">
    <property type="term" value="F:aldehyde dehydrogenase (NAD+) activity"/>
    <property type="evidence" value="ECO:0007669"/>
    <property type="project" value="TreeGrafter"/>
</dbReference>
<organism evidence="2 3">
    <name type="scientific">Schizosaccharomyces octosporus (strain yFS286)</name>
    <name type="common">Fission yeast</name>
    <name type="synonym">Octosporomyces octosporus</name>
    <dbReference type="NCBI Taxonomy" id="483514"/>
    <lineage>
        <taxon>Eukaryota</taxon>
        <taxon>Fungi</taxon>
        <taxon>Dikarya</taxon>
        <taxon>Ascomycota</taxon>
        <taxon>Taphrinomycotina</taxon>
        <taxon>Schizosaccharomycetes</taxon>
        <taxon>Schizosaccharomycetales</taxon>
        <taxon>Schizosaccharomycetaceae</taxon>
        <taxon>Schizosaccharomyces</taxon>
    </lineage>
</organism>
<reference evidence="2 3" key="1">
    <citation type="journal article" date="2011" name="Science">
        <title>Comparative functional genomics of the fission yeasts.</title>
        <authorList>
            <person name="Rhind N."/>
            <person name="Chen Z."/>
            <person name="Yassour M."/>
            <person name="Thompson D.A."/>
            <person name="Haas B.J."/>
            <person name="Habib N."/>
            <person name="Wapinski I."/>
            <person name="Roy S."/>
            <person name="Lin M.F."/>
            <person name="Heiman D.I."/>
            <person name="Young S.K."/>
            <person name="Furuya K."/>
            <person name="Guo Y."/>
            <person name="Pidoux A."/>
            <person name="Chen H.M."/>
            <person name="Robbertse B."/>
            <person name="Goldberg J.M."/>
            <person name="Aoki K."/>
            <person name="Bayne E.H."/>
            <person name="Berlin A.M."/>
            <person name="Desjardins C.A."/>
            <person name="Dobbs E."/>
            <person name="Dukaj L."/>
            <person name="Fan L."/>
            <person name="FitzGerald M.G."/>
            <person name="French C."/>
            <person name="Gujja S."/>
            <person name="Hansen K."/>
            <person name="Keifenheim D."/>
            <person name="Levin J.Z."/>
            <person name="Mosher R.A."/>
            <person name="Mueller C.A."/>
            <person name="Pfiffner J."/>
            <person name="Priest M."/>
            <person name="Russ C."/>
            <person name="Smialowska A."/>
            <person name="Swoboda P."/>
            <person name="Sykes S.M."/>
            <person name="Vaughn M."/>
            <person name="Vengrova S."/>
            <person name="Yoder R."/>
            <person name="Zeng Q."/>
            <person name="Allshire R."/>
            <person name="Baulcombe D."/>
            <person name="Birren B.W."/>
            <person name="Brown W."/>
            <person name="Ekwall K."/>
            <person name="Kellis M."/>
            <person name="Leatherwood J."/>
            <person name="Levin H."/>
            <person name="Margalit H."/>
            <person name="Martienssen R."/>
            <person name="Nieduszynski C.A."/>
            <person name="Spatafora J.W."/>
            <person name="Friedman N."/>
            <person name="Dalgaard J.Z."/>
            <person name="Baumann P."/>
            <person name="Niki H."/>
            <person name="Regev A."/>
            <person name="Nusbaum C."/>
        </authorList>
    </citation>
    <scope>NUCLEOTIDE SEQUENCE [LARGE SCALE GENOMIC DNA]</scope>
    <source>
        <strain evidence="3">yFS286</strain>
    </source>
</reference>
<dbReference type="eggNOG" id="KOG1502">
    <property type="taxonomic scope" value="Eukaryota"/>
</dbReference>
<accession>S9RB65</accession>
<gene>
    <name evidence="2" type="ORF">SOCG_01597</name>
</gene>
<dbReference type="Gene3D" id="3.40.50.720">
    <property type="entry name" value="NAD(P)-binding Rossmann-like Domain"/>
    <property type="match status" value="1"/>
</dbReference>
<evidence type="ECO:0000259" key="1">
    <source>
        <dbReference type="Pfam" id="PF01370"/>
    </source>
</evidence>
<sequence>MRVFVTGATGFIGSEIVRQLLAGGHEVIGLVRSEEKAAKLKAAGAIPHFGSLEDLDSLKTGAAQSDGVIHTAFNHDFIHDFSKYPKSCEADCRVIETIGEVLKGSNRPFVTTSGTAVLPSTGTLGTEVTEIPQSSISRHLGENATLKLASQGVRSSVVRLAPSVHGPGDYAFIPMIISIAKAKGESVYVEQGSNRWPSVHRQDAANLFILALEKGTPGSIFHGVAEEGIPTKDIATLIGKRLNVPVVSKSSEEAKKQFGFLSYFLSSDNPTSSALTRQLLGWKPSHPTLLDDLASDAYF</sequence>
<evidence type="ECO:0000313" key="3">
    <source>
        <dbReference type="Proteomes" id="UP000016088"/>
    </source>
</evidence>
<evidence type="ECO:0000313" key="2">
    <source>
        <dbReference type="EMBL" id="EPX71379.1"/>
    </source>
</evidence>
<dbReference type="Pfam" id="PF01370">
    <property type="entry name" value="Epimerase"/>
    <property type="match status" value="1"/>
</dbReference>
<dbReference type="CDD" id="cd05262">
    <property type="entry name" value="SDR_a7"/>
    <property type="match status" value="1"/>
</dbReference>
<dbReference type="GO" id="GO:0005737">
    <property type="term" value="C:cytoplasm"/>
    <property type="evidence" value="ECO:0007669"/>
    <property type="project" value="TreeGrafter"/>
</dbReference>
<feature type="domain" description="NAD-dependent epimerase/dehydratase" evidence="1">
    <location>
        <begin position="3"/>
        <end position="219"/>
    </location>
</feature>
<dbReference type="HOGENOM" id="CLU_007383_12_3_1"/>
<protein>
    <submittedName>
        <fullName evidence="2">NAD dependent epimerase/dehydratase</fullName>
    </submittedName>
</protein>
<dbReference type="VEuPathDB" id="FungiDB:SOCG_01597"/>
<name>S9RB65_SCHOY</name>
<dbReference type="Proteomes" id="UP000016088">
    <property type="component" value="Unassembled WGS sequence"/>
</dbReference>
<dbReference type="EMBL" id="KE503208">
    <property type="protein sequence ID" value="EPX71379.1"/>
    <property type="molecule type" value="Genomic_DNA"/>
</dbReference>
<dbReference type="GeneID" id="25030577"/>
<dbReference type="PANTHER" id="PTHR48079:SF9">
    <property type="entry name" value="PUTATIVE-RELATED"/>
    <property type="match status" value="1"/>
</dbReference>
<keyword evidence="3" id="KW-1185">Reference proteome</keyword>
<dbReference type="AlphaFoldDB" id="S9RB65"/>